<dbReference type="InterPro" id="IPR026968">
    <property type="entry name" value="PcaD/CatD"/>
</dbReference>
<dbReference type="SUPFAM" id="SSF53474">
    <property type="entry name" value="alpha/beta-Hydrolases"/>
    <property type="match status" value="1"/>
</dbReference>
<evidence type="ECO:0000256" key="1">
    <source>
        <dbReference type="SAM" id="MobiDB-lite"/>
    </source>
</evidence>
<feature type="compositionally biased region" description="Basic and acidic residues" evidence="1">
    <location>
        <begin position="276"/>
        <end position="290"/>
    </location>
</feature>
<dbReference type="Proteomes" id="UP000325255">
    <property type="component" value="Unassembled WGS sequence"/>
</dbReference>
<feature type="region of interest" description="Disordered" evidence="1">
    <location>
        <begin position="263"/>
        <end position="290"/>
    </location>
</feature>
<dbReference type="InterPro" id="IPR000639">
    <property type="entry name" value="Epox_hydrolase-like"/>
</dbReference>
<dbReference type="OrthoDB" id="9801400at2"/>
<dbReference type="EC" id="3.1.1.24" evidence="3"/>
<dbReference type="GO" id="GO:0042952">
    <property type="term" value="P:beta-ketoadipate pathway"/>
    <property type="evidence" value="ECO:0007669"/>
    <property type="project" value="InterPro"/>
</dbReference>
<dbReference type="InterPro" id="IPR050471">
    <property type="entry name" value="AB_hydrolase"/>
</dbReference>
<reference evidence="3 4" key="1">
    <citation type="submission" date="2019-09" db="EMBL/GenBank/DDBJ databases">
        <title>Genome sequence of Rhodovastum atsumiense, a diverse member of the Acetobacteraceae family of non-sulfur purple photosynthetic bacteria.</title>
        <authorList>
            <person name="Meyer T."/>
            <person name="Kyndt J."/>
        </authorList>
    </citation>
    <scope>NUCLEOTIDE SEQUENCE [LARGE SCALE GENOMIC DNA]</scope>
    <source>
        <strain evidence="3 4">DSM 21279</strain>
    </source>
</reference>
<organism evidence="3 4">
    <name type="scientific">Rhodovastum atsumiense</name>
    <dbReference type="NCBI Taxonomy" id="504468"/>
    <lineage>
        <taxon>Bacteria</taxon>
        <taxon>Pseudomonadati</taxon>
        <taxon>Pseudomonadota</taxon>
        <taxon>Alphaproteobacteria</taxon>
        <taxon>Acetobacterales</taxon>
        <taxon>Acetobacteraceae</taxon>
        <taxon>Rhodovastum</taxon>
    </lineage>
</organism>
<dbReference type="NCBIfam" id="TIGR02427">
    <property type="entry name" value="protocat_pcaD"/>
    <property type="match status" value="1"/>
</dbReference>
<accession>A0A5M6IS75</accession>
<dbReference type="InterPro" id="IPR029058">
    <property type="entry name" value="AB_hydrolase_fold"/>
</dbReference>
<evidence type="ECO:0000313" key="4">
    <source>
        <dbReference type="Proteomes" id="UP000325255"/>
    </source>
</evidence>
<proteinExistence type="predicted"/>
<name>A0A5M6IS75_9PROT</name>
<dbReference type="AlphaFoldDB" id="A0A5M6IS75"/>
<dbReference type="RefSeq" id="WP_150041821.1">
    <property type="nucleotide sequence ID" value="NZ_OW485601.1"/>
</dbReference>
<dbReference type="PRINTS" id="PR00111">
    <property type="entry name" value="ABHYDROLASE"/>
</dbReference>
<keyword evidence="3" id="KW-0378">Hydrolase</keyword>
<dbReference type="PANTHER" id="PTHR43433">
    <property type="entry name" value="HYDROLASE, ALPHA/BETA FOLD FAMILY PROTEIN"/>
    <property type="match status" value="1"/>
</dbReference>
<dbReference type="Gene3D" id="3.40.50.1820">
    <property type="entry name" value="alpha/beta hydrolase"/>
    <property type="match status" value="1"/>
</dbReference>
<dbReference type="PRINTS" id="PR00412">
    <property type="entry name" value="EPOXHYDRLASE"/>
</dbReference>
<dbReference type="PANTHER" id="PTHR43433:SF5">
    <property type="entry name" value="AB HYDROLASE-1 DOMAIN-CONTAINING PROTEIN"/>
    <property type="match status" value="1"/>
</dbReference>
<comment type="caution">
    <text evidence="3">The sequence shown here is derived from an EMBL/GenBank/DDBJ whole genome shotgun (WGS) entry which is preliminary data.</text>
</comment>
<dbReference type="EMBL" id="VWPK01000024">
    <property type="protein sequence ID" value="KAA5611082.1"/>
    <property type="molecule type" value="Genomic_DNA"/>
</dbReference>
<sequence length="290" mass="29441">MFLRTGDLDIHVQVSGPPGAPALLMLHSLGTTLQLWDGAAEALSGGFRVIRPDLRGHGLSGVTPGPTSIDILARDALAVLDALGVGMAHVCGISIGGMVAQSLAAQAPGRVASLILVDTALALPPPETWRERAALVRAHGIAGLVETIVARWVTPGFLDAPATHGLRRMLLRTPAEGYAAAAEALATADLTAGTTGLAVPALILVGEHDQSTPLASARALQQAIPGASLEVLPGTAHLPPAEAPDLVSSALLRFLAPAVADPLAAGTTGSGPSRNTETDHRTRDASHGVT</sequence>
<feature type="domain" description="AB hydrolase-1" evidence="2">
    <location>
        <begin position="21"/>
        <end position="131"/>
    </location>
</feature>
<gene>
    <name evidence="3" type="primary">pcaD</name>
    <name evidence="3" type="ORF">F1189_15915</name>
</gene>
<dbReference type="Pfam" id="PF00561">
    <property type="entry name" value="Abhydrolase_1"/>
    <property type="match status" value="1"/>
</dbReference>
<evidence type="ECO:0000259" key="2">
    <source>
        <dbReference type="Pfam" id="PF00561"/>
    </source>
</evidence>
<keyword evidence="4" id="KW-1185">Reference proteome</keyword>
<evidence type="ECO:0000313" key="3">
    <source>
        <dbReference type="EMBL" id="KAA5611082.1"/>
    </source>
</evidence>
<protein>
    <submittedName>
        <fullName evidence="3">3-oxoadipate enol-lactonase</fullName>
        <ecNumber evidence="3">3.1.1.24</ecNumber>
    </submittedName>
</protein>
<dbReference type="InterPro" id="IPR000073">
    <property type="entry name" value="AB_hydrolase_1"/>
</dbReference>
<dbReference type="GO" id="GO:0047570">
    <property type="term" value="F:3-oxoadipate enol-lactonase activity"/>
    <property type="evidence" value="ECO:0007669"/>
    <property type="project" value="UniProtKB-EC"/>
</dbReference>